<keyword evidence="6" id="KW-1185">Reference proteome</keyword>
<dbReference type="InterPro" id="IPR037056">
    <property type="entry name" value="RNase_H1_N_sf"/>
</dbReference>
<dbReference type="Gene3D" id="3.40.970.10">
    <property type="entry name" value="Ribonuclease H1, N-terminal domain"/>
    <property type="match status" value="1"/>
</dbReference>
<dbReference type="GO" id="GO:0005524">
    <property type="term" value="F:ATP binding"/>
    <property type="evidence" value="ECO:0007669"/>
    <property type="project" value="UniProtKB-KW"/>
</dbReference>
<dbReference type="SUPFAM" id="SSF55658">
    <property type="entry name" value="L9 N-domain-like"/>
    <property type="match status" value="1"/>
</dbReference>
<name>A0AA39NXN3_9AGAR</name>
<evidence type="ECO:0000259" key="3">
    <source>
        <dbReference type="Pfam" id="PF01693"/>
    </source>
</evidence>
<evidence type="ECO:0000313" key="6">
    <source>
        <dbReference type="Proteomes" id="UP001175227"/>
    </source>
</evidence>
<accession>A0AA39NXN3</accession>
<comment type="catalytic activity">
    <reaction evidence="1">
        <text>ATP + H2O = ADP + phosphate + H(+)</text>
        <dbReference type="Rhea" id="RHEA:13065"/>
        <dbReference type="ChEBI" id="CHEBI:15377"/>
        <dbReference type="ChEBI" id="CHEBI:15378"/>
        <dbReference type="ChEBI" id="CHEBI:30616"/>
        <dbReference type="ChEBI" id="CHEBI:43474"/>
        <dbReference type="ChEBI" id="CHEBI:456216"/>
        <dbReference type="EC" id="5.6.2.3"/>
    </reaction>
</comment>
<dbReference type="InterPro" id="IPR051055">
    <property type="entry name" value="PIF1_helicase"/>
</dbReference>
<dbReference type="InterPro" id="IPR009027">
    <property type="entry name" value="Ribosomal_bL9/RNase_H1_N"/>
</dbReference>
<dbReference type="GO" id="GO:0016787">
    <property type="term" value="F:hydrolase activity"/>
    <property type="evidence" value="ECO:0007669"/>
    <property type="project" value="UniProtKB-KW"/>
</dbReference>
<dbReference type="GO" id="GO:0000723">
    <property type="term" value="P:telomere maintenance"/>
    <property type="evidence" value="ECO:0007669"/>
    <property type="project" value="InterPro"/>
</dbReference>
<dbReference type="GO" id="GO:0006310">
    <property type="term" value="P:DNA recombination"/>
    <property type="evidence" value="ECO:0007669"/>
    <property type="project" value="UniProtKB-KW"/>
</dbReference>
<dbReference type="Pfam" id="PF05970">
    <property type="entry name" value="PIF1"/>
    <property type="match status" value="1"/>
</dbReference>
<feature type="region of interest" description="Disordered" evidence="2">
    <location>
        <begin position="84"/>
        <end position="153"/>
    </location>
</feature>
<dbReference type="AlphaFoldDB" id="A0AA39NXN3"/>
<dbReference type="PANTHER" id="PTHR47642:SF7">
    <property type="entry name" value="ATP-DEPENDENT DNA HELICASE PIF1"/>
    <property type="match status" value="1"/>
</dbReference>
<dbReference type="EMBL" id="JAUEPR010000034">
    <property type="protein sequence ID" value="KAK0473303.1"/>
    <property type="molecule type" value="Genomic_DNA"/>
</dbReference>
<keyword evidence="1" id="KW-0347">Helicase</keyword>
<dbReference type="Gene3D" id="3.40.50.300">
    <property type="entry name" value="P-loop containing nucleotide triphosphate hydrolases"/>
    <property type="match status" value="1"/>
</dbReference>
<evidence type="ECO:0000259" key="4">
    <source>
        <dbReference type="Pfam" id="PF05970"/>
    </source>
</evidence>
<comment type="similarity">
    <text evidence="1">Belongs to the helicase family.</text>
</comment>
<comment type="cofactor">
    <cofactor evidence="1">
        <name>Mg(2+)</name>
        <dbReference type="ChEBI" id="CHEBI:18420"/>
    </cofactor>
</comment>
<keyword evidence="1" id="KW-0547">Nucleotide-binding</keyword>
<comment type="caution">
    <text evidence="5">The sequence shown here is derived from an EMBL/GenBank/DDBJ whole genome shotgun (WGS) entry which is preliminary data.</text>
</comment>
<proteinExistence type="inferred from homology"/>
<evidence type="ECO:0000256" key="2">
    <source>
        <dbReference type="SAM" id="MobiDB-lite"/>
    </source>
</evidence>
<dbReference type="GO" id="GO:0006281">
    <property type="term" value="P:DNA repair"/>
    <property type="evidence" value="ECO:0007669"/>
    <property type="project" value="UniProtKB-KW"/>
</dbReference>
<keyword evidence="1" id="KW-0227">DNA damage</keyword>
<keyword evidence="1" id="KW-0378">Hydrolase</keyword>
<keyword evidence="1" id="KW-0234">DNA repair</keyword>
<gene>
    <name evidence="5" type="ORF">IW261DRAFT_714731</name>
</gene>
<keyword evidence="1" id="KW-0233">DNA recombination</keyword>
<dbReference type="SUPFAM" id="SSF52540">
    <property type="entry name" value="P-loop containing nucleoside triphosphate hydrolases"/>
    <property type="match status" value="1"/>
</dbReference>
<evidence type="ECO:0000313" key="5">
    <source>
        <dbReference type="EMBL" id="KAK0473303.1"/>
    </source>
</evidence>
<feature type="domain" description="DNA helicase Pif1-like DEAD-box helicase" evidence="4">
    <location>
        <begin position="153"/>
        <end position="221"/>
    </location>
</feature>
<dbReference type="Proteomes" id="UP001175227">
    <property type="component" value="Unassembled WGS sequence"/>
</dbReference>
<keyword evidence="1" id="KW-0067">ATP-binding</keyword>
<dbReference type="EC" id="5.6.2.3" evidence="1"/>
<feature type="domain" description="Ribonuclease H1 N-terminal" evidence="3">
    <location>
        <begin position="6"/>
        <end position="50"/>
    </location>
</feature>
<sequence>MVAKPKFWAVRVGREGPKIYTSWEECQKNIDKYPSAKQKGFPTRGLAEEYIAPFLRASSSPSTSKTPMAKHEIIYVDSDSDSDIQIIEKPKPSSSTRKSAPRRKRLRVEAHLDDDDSDLEIRLLEGPSPDKVSKAPSESKAGPSTPDGSSSICLSPEQQHVLNLVKAGRNVFFTGSAGTGKSVLLREIIKSLREKPGHVTAITASTGIASVNIGGTTLHSWNIFQPILATLAHYRHAHCRRNFDA</sequence>
<dbReference type="InterPro" id="IPR027417">
    <property type="entry name" value="P-loop_NTPase"/>
</dbReference>
<dbReference type="InterPro" id="IPR011320">
    <property type="entry name" value="RNase_H1_N"/>
</dbReference>
<dbReference type="Pfam" id="PF01693">
    <property type="entry name" value="Cauli_VI"/>
    <property type="match status" value="1"/>
</dbReference>
<evidence type="ECO:0000256" key="1">
    <source>
        <dbReference type="RuleBase" id="RU363044"/>
    </source>
</evidence>
<organism evidence="5 6">
    <name type="scientific">Armillaria novae-zelandiae</name>
    <dbReference type="NCBI Taxonomy" id="153914"/>
    <lineage>
        <taxon>Eukaryota</taxon>
        <taxon>Fungi</taxon>
        <taxon>Dikarya</taxon>
        <taxon>Basidiomycota</taxon>
        <taxon>Agaricomycotina</taxon>
        <taxon>Agaricomycetes</taxon>
        <taxon>Agaricomycetidae</taxon>
        <taxon>Agaricales</taxon>
        <taxon>Marasmiineae</taxon>
        <taxon>Physalacriaceae</taxon>
        <taxon>Armillaria</taxon>
    </lineage>
</organism>
<protein>
    <recommendedName>
        <fullName evidence="1">ATP-dependent DNA helicase</fullName>
        <ecNumber evidence="1">5.6.2.3</ecNumber>
    </recommendedName>
</protein>
<dbReference type="PANTHER" id="PTHR47642">
    <property type="entry name" value="ATP-DEPENDENT DNA HELICASE"/>
    <property type="match status" value="1"/>
</dbReference>
<dbReference type="InterPro" id="IPR010285">
    <property type="entry name" value="DNA_helicase_pif1-like_DEAD"/>
</dbReference>
<dbReference type="GO" id="GO:0043139">
    <property type="term" value="F:5'-3' DNA helicase activity"/>
    <property type="evidence" value="ECO:0007669"/>
    <property type="project" value="UniProtKB-EC"/>
</dbReference>
<reference evidence="5" key="1">
    <citation type="submission" date="2023-06" db="EMBL/GenBank/DDBJ databases">
        <authorList>
            <consortium name="Lawrence Berkeley National Laboratory"/>
            <person name="Ahrendt S."/>
            <person name="Sahu N."/>
            <person name="Indic B."/>
            <person name="Wong-Bajracharya J."/>
            <person name="Merenyi Z."/>
            <person name="Ke H.-M."/>
            <person name="Monk M."/>
            <person name="Kocsube S."/>
            <person name="Drula E."/>
            <person name="Lipzen A."/>
            <person name="Balint B."/>
            <person name="Henrissat B."/>
            <person name="Andreopoulos B."/>
            <person name="Martin F.M."/>
            <person name="Harder C.B."/>
            <person name="Rigling D."/>
            <person name="Ford K.L."/>
            <person name="Foster G.D."/>
            <person name="Pangilinan J."/>
            <person name="Papanicolaou A."/>
            <person name="Barry K."/>
            <person name="LaButti K."/>
            <person name="Viragh M."/>
            <person name="Koriabine M."/>
            <person name="Yan M."/>
            <person name="Riley R."/>
            <person name="Champramary S."/>
            <person name="Plett K.L."/>
            <person name="Tsai I.J."/>
            <person name="Slot J."/>
            <person name="Sipos G."/>
            <person name="Plett J."/>
            <person name="Nagy L.G."/>
            <person name="Grigoriev I.V."/>
        </authorList>
    </citation>
    <scope>NUCLEOTIDE SEQUENCE</scope>
    <source>
        <strain evidence="5">ICMP 16352</strain>
    </source>
</reference>